<evidence type="ECO:0000256" key="1">
    <source>
        <dbReference type="SAM" id="Phobius"/>
    </source>
</evidence>
<reference evidence="2 3" key="1">
    <citation type="submission" date="2019-10" db="EMBL/GenBank/DDBJ databases">
        <title>Actinomadura rubteroloni sp. nov. and Actinomadura macrotermitis sp. nov., isolated from the gut of fungus growing-termite Macrotermes natalensis.</title>
        <authorList>
            <person name="Benndorf R."/>
            <person name="Martin K."/>
            <person name="Kuefner M."/>
            <person name="De Beer W."/>
            <person name="Kaster A.-K."/>
            <person name="Vollmers J."/>
            <person name="Poulsen M."/>
            <person name="Beemelmanns C."/>
        </authorList>
    </citation>
    <scope>NUCLEOTIDE SEQUENCE [LARGE SCALE GENOMIC DNA]</scope>
    <source>
        <strain evidence="2 3">RB68</strain>
    </source>
</reference>
<keyword evidence="3" id="KW-1185">Reference proteome</keyword>
<dbReference type="OrthoDB" id="4337585at2"/>
<feature type="transmembrane region" description="Helical" evidence="1">
    <location>
        <begin position="175"/>
        <end position="197"/>
    </location>
</feature>
<keyword evidence="1" id="KW-1133">Transmembrane helix</keyword>
<keyword evidence="1" id="KW-0472">Membrane</keyword>
<comment type="caution">
    <text evidence="2">The sequence shown here is derived from an EMBL/GenBank/DDBJ whole genome shotgun (WGS) entry which is preliminary data.</text>
</comment>
<proteinExistence type="predicted"/>
<dbReference type="AlphaFoldDB" id="A0A7K0BSK9"/>
<evidence type="ECO:0008006" key="4">
    <source>
        <dbReference type="Google" id="ProtNLM"/>
    </source>
</evidence>
<organism evidence="2 3">
    <name type="scientific">Actinomadura macrotermitis</name>
    <dbReference type="NCBI Taxonomy" id="2585200"/>
    <lineage>
        <taxon>Bacteria</taxon>
        <taxon>Bacillati</taxon>
        <taxon>Actinomycetota</taxon>
        <taxon>Actinomycetes</taxon>
        <taxon>Streptosporangiales</taxon>
        <taxon>Thermomonosporaceae</taxon>
        <taxon>Actinomadura</taxon>
    </lineage>
</organism>
<keyword evidence="1" id="KW-0812">Transmembrane</keyword>
<evidence type="ECO:0000313" key="2">
    <source>
        <dbReference type="EMBL" id="MQY04183.1"/>
    </source>
</evidence>
<sequence length="234" mass="25537">MTYFDDLATHLAARGRTPGEITGTIGELTAYLAESGAAPEEEFGPPAEFAAALAPGPAAPPAASAETWTWTADAFQDRARLNEHGDQGWEVERVDRLGRFVSRRSLDRPLRWEYRREIHVPGLAARLAPDGWEPCGTWMHLEYFKRPKAASEGPAGELADPPAAPSRHAYYGRRFWTFIACYLAFLAAATTAWFLLGDGKGNGFIPGALTGATLAALAVLIQQLVTTRGRARRR</sequence>
<name>A0A7K0BSK9_9ACTN</name>
<dbReference type="EMBL" id="WEGH01000001">
    <property type="protein sequence ID" value="MQY04183.1"/>
    <property type="molecule type" value="Genomic_DNA"/>
</dbReference>
<feature type="transmembrane region" description="Helical" evidence="1">
    <location>
        <begin position="203"/>
        <end position="225"/>
    </location>
</feature>
<gene>
    <name evidence="2" type="ORF">ACRB68_22340</name>
</gene>
<dbReference type="RefSeq" id="WP_153531992.1">
    <property type="nucleotide sequence ID" value="NZ_WEGH01000001.1"/>
</dbReference>
<evidence type="ECO:0000313" key="3">
    <source>
        <dbReference type="Proteomes" id="UP000487268"/>
    </source>
</evidence>
<dbReference type="Proteomes" id="UP000487268">
    <property type="component" value="Unassembled WGS sequence"/>
</dbReference>
<accession>A0A7K0BSK9</accession>
<protein>
    <recommendedName>
        <fullName evidence="4">DUF2812 domain-containing protein</fullName>
    </recommendedName>
</protein>